<name>A0A2A4X2Y2_9GAMM</name>
<comment type="caution">
    <text evidence="1">The sequence shown here is derived from an EMBL/GenBank/DDBJ whole genome shotgun (WGS) entry which is preliminary data.</text>
</comment>
<reference evidence="2" key="1">
    <citation type="submission" date="2017-08" db="EMBL/GenBank/DDBJ databases">
        <title>A dynamic microbial community with high functional redundancy inhabits the cold, oxic subseafloor aquifer.</title>
        <authorList>
            <person name="Tully B.J."/>
            <person name="Wheat C.G."/>
            <person name="Glazer B.T."/>
            <person name="Huber J.A."/>
        </authorList>
    </citation>
    <scope>NUCLEOTIDE SEQUENCE [LARGE SCALE GENOMIC DNA]</scope>
</reference>
<dbReference type="Proteomes" id="UP000218767">
    <property type="component" value="Unassembled WGS sequence"/>
</dbReference>
<dbReference type="AlphaFoldDB" id="A0A2A4X2Y2"/>
<protein>
    <submittedName>
        <fullName evidence="1">Uncharacterized protein</fullName>
    </submittedName>
</protein>
<gene>
    <name evidence="1" type="ORF">COB20_09460</name>
</gene>
<accession>A0A2A4X2Y2</accession>
<evidence type="ECO:0000313" key="2">
    <source>
        <dbReference type="Proteomes" id="UP000218767"/>
    </source>
</evidence>
<proteinExistence type="predicted"/>
<dbReference type="EMBL" id="NVUL01000051">
    <property type="protein sequence ID" value="PCI76900.1"/>
    <property type="molecule type" value="Genomic_DNA"/>
</dbReference>
<organism evidence="1 2">
    <name type="scientific">SAR86 cluster bacterium</name>
    <dbReference type="NCBI Taxonomy" id="2030880"/>
    <lineage>
        <taxon>Bacteria</taxon>
        <taxon>Pseudomonadati</taxon>
        <taxon>Pseudomonadota</taxon>
        <taxon>Gammaproteobacteria</taxon>
        <taxon>SAR86 cluster</taxon>
    </lineage>
</organism>
<sequence>METVGQQSVLVVVSHDFGELAYAYDFVQSLQEKYAICIALPEHIYQSNRGVLKFKCVQYKSDDDILSLYQKLAPEYVLLFSAFLLVPNKVFSVRSLGKFVACLKRDRKVLMSSDPFLGMTGSFSVGDVNLEWVNPSTNRLRQYLLSWLTCLQFRRIHAILDKIPRLLPFGVNGLDMGPEPPEGYYSYFNTDLKPTSPETVKNSYWLFVISELDYSLQKKNIGEDKYVEHLLNKLVETSGLGKTPVLMAPLELIEKVQKRQLPVECHNQRNVIEHRNLILKAERVFYWNMISHSIYHRLTRHKPLHFFDRGHVYEMFPRLHRRAMRSYYQGEEPALVDCDEPLSIDMLTHDSEKFYSTRLKGLEILRELPNSDVLLQELAGSLRTQI</sequence>
<evidence type="ECO:0000313" key="1">
    <source>
        <dbReference type="EMBL" id="PCI76900.1"/>
    </source>
</evidence>